<evidence type="ECO:0000313" key="1">
    <source>
        <dbReference type="EMBL" id="SQD80117.1"/>
    </source>
</evidence>
<evidence type="ECO:0000313" key="2">
    <source>
        <dbReference type="Proteomes" id="UP000250163"/>
    </source>
</evidence>
<gene>
    <name evidence="1" type="ORF">MORIYA_3665</name>
</gene>
<sequence length="58" mass="6247">MAGRKLDFLSVTQDTSVLGDIALEWPELTTIGIIGSVRQVGDVIPQNITLNITLVLPN</sequence>
<dbReference type="EMBL" id="LS483250">
    <property type="protein sequence ID" value="SQD80117.1"/>
    <property type="molecule type" value="Genomic_DNA"/>
</dbReference>
<dbReference type="Proteomes" id="UP000250163">
    <property type="component" value="Chromosome MORIYA"/>
</dbReference>
<dbReference type="KEGG" id="mya:MORIYA_3665"/>
<protein>
    <submittedName>
        <fullName evidence="1">Uncharacterized protein</fullName>
    </submittedName>
</protein>
<keyword evidence="2" id="KW-1185">Reference proteome</keyword>
<reference evidence="2" key="1">
    <citation type="submission" date="2018-05" db="EMBL/GenBank/DDBJ databases">
        <authorList>
            <person name="Cea G.-C."/>
            <person name="William W."/>
        </authorList>
    </citation>
    <scope>NUCLEOTIDE SEQUENCE [LARGE SCALE GENOMIC DNA]</scope>
    <source>
        <strain evidence="2">DB21MT 5</strain>
    </source>
</reference>
<accession>A0A330LT09</accession>
<name>A0A330LT09_9GAMM</name>
<dbReference type="AlphaFoldDB" id="A0A330LT09"/>
<organism evidence="1 2">
    <name type="scientific">Moritella yayanosii</name>
    <dbReference type="NCBI Taxonomy" id="69539"/>
    <lineage>
        <taxon>Bacteria</taxon>
        <taxon>Pseudomonadati</taxon>
        <taxon>Pseudomonadota</taxon>
        <taxon>Gammaproteobacteria</taxon>
        <taxon>Alteromonadales</taxon>
        <taxon>Moritellaceae</taxon>
        <taxon>Moritella</taxon>
    </lineage>
</organism>
<proteinExistence type="predicted"/>